<dbReference type="GO" id="GO:0044780">
    <property type="term" value="P:bacterial-type flagellum assembly"/>
    <property type="evidence" value="ECO:0007669"/>
    <property type="project" value="InterPro"/>
</dbReference>
<comment type="similarity">
    <text evidence="3">Belongs to the flagella basal body rod proteins family.</text>
</comment>
<dbReference type="InterPro" id="IPR049119">
    <property type="entry name" value="FlgK_D2-like"/>
</dbReference>
<evidence type="ECO:0000259" key="7">
    <source>
        <dbReference type="Pfam" id="PF00460"/>
    </source>
</evidence>
<keyword evidence="11" id="KW-0969">Cilium</keyword>
<dbReference type="SUPFAM" id="SSF64518">
    <property type="entry name" value="Phase 1 flagellin"/>
    <property type="match status" value="2"/>
</dbReference>
<dbReference type="GO" id="GO:0005576">
    <property type="term" value="C:extracellular region"/>
    <property type="evidence" value="ECO:0007669"/>
    <property type="project" value="UniProtKB-SubCell"/>
</dbReference>
<dbReference type="PROSITE" id="PS00588">
    <property type="entry name" value="FLAGELLA_BB_ROD"/>
    <property type="match status" value="1"/>
</dbReference>
<dbReference type="InterPro" id="IPR019776">
    <property type="entry name" value="Flagellar_basal_body_rod_CS"/>
</dbReference>
<sequence>MSGISGLVNNALTGLQAAQSALQVTGDNIANVNTPGYSQQNIVQSTAVPTLLGGQYYGNGTQVESVQRSYSSFLQGQVWTASASASGQASLSSSLQNILGILNNGGISSQVSQFFSGVAQVAASPTDIPARQSMLSNAQTLSQTFQSLGQQLASVDSGVNQQISESVSQVNALSKQIAQLNVQIAASQSGANATPNDLLDQRDHLITELNGQVGVQVLKQNNQQLSVYLSNGQVLVAGSQSFALQTQPSPYNQQTLNVGYASNGADLTKNLTGGTLGGLLQFRSQSLDPAENGLGLLADGITAALNAQQAQGLNLSGSSGTALFSAGPVSVYANTHNSSGSVSVVGTITNAGNLSASQYILSKSSGSVWNLENSSTGAVVASTSGTPLSGAGATTLNFSQQGFQLQVSGSAAAGDSFLVEPTRLGAMDMQTVMTDPAGIAAASPYVSSPGQLLSGSSLVNNNRGNMTLSAGQYVSSSGSGAIVVSGLSTFPTPLQITITSGASQEGGTASFQISSSSGTGSVLGSGTVSLGGSGTVIDIQNPNAPGGYWQVNLSGSLAASGDAFTLSKGGAGSNGNAQLMTGLSTSKILNSGTATFNDNAAQLITQVTNQAAQAQNNAQAQLTVLQSAQAAQQSVSGVNLDQEAANLVQYQQAYQAAAKAISVGNTLFQSLIQAL</sequence>
<protein>
    <recommendedName>
        <fullName evidence="4">Flagellar hook-associated protein 1</fullName>
    </recommendedName>
</protein>
<dbReference type="EMBL" id="MXAV01000020">
    <property type="protein sequence ID" value="PKY11242.1"/>
    <property type="molecule type" value="Genomic_DNA"/>
</dbReference>
<evidence type="ECO:0000259" key="8">
    <source>
        <dbReference type="Pfam" id="PF06429"/>
    </source>
</evidence>
<evidence type="ECO:0000256" key="2">
    <source>
        <dbReference type="ARBA" id="ARBA00004613"/>
    </source>
</evidence>
<feature type="domain" description="Flagellar hook-associated protein 1 D2-like" evidence="9">
    <location>
        <begin position="333"/>
        <end position="421"/>
    </location>
</feature>
<evidence type="ECO:0000256" key="5">
    <source>
        <dbReference type="ARBA" id="ARBA00022525"/>
    </source>
</evidence>
<dbReference type="OrthoDB" id="9802553at2"/>
<keyword evidence="12" id="KW-1185">Reference proteome</keyword>
<evidence type="ECO:0000256" key="6">
    <source>
        <dbReference type="ARBA" id="ARBA00023143"/>
    </source>
</evidence>
<feature type="domain" description="Flagellar basal-body/hook protein C-terminal" evidence="8">
    <location>
        <begin position="635"/>
        <end position="673"/>
    </location>
</feature>
<dbReference type="NCBIfam" id="TIGR02492">
    <property type="entry name" value="flgK_ends"/>
    <property type="match status" value="1"/>
</dbReference>
<dbReference type="AlphaFoldDB" id="A0A2I1DMZ9"/>
<feature type="domain" description="Flagellar hook-associated protein FlgK helical" evidence="10">
    <location>
        <begin position="93"/>
        <end position="324"/>
    </location>
</feature>
<keyword evidence="11" id="KW-0966">Cell projection</keyword>
<reference evidence="11 12" key="1">
    <citation type="submission" date="2017-03" db="EMBL/GenBank/DDBJ databases">
        <title>Draft genime sequence of the acidophilic sulfur-oxidizing bacterium Acidithiobacillus sp. SH, isolated from seawater.</title>
        <authorList>
            <person name="Sharmin S."/>
            <person name="Tokuhisa M."/>
            <person name="Kanao T."/>
            <person name="Kamimura K."/>
        </authorList>
    </citation>
    <scope>NUCLEOTIDE SEQUENCE [LARGE SCALE GENOMIC DNA]</scope>
    <source>
        <strain evidence="11 12">SH</strain>
    </source>
</reference>
<dbReference type="Pfam" id="PF06429">
    <property type="entry name" value="Flg_bbr_C"/>
    <property type="match status" value="1"/>
</dbReference>
<comment type="caution">
    <text evidence="11">The sequence shown here is derived from an EMBL/GenBank/DDBJ whole genome shotgun (WGS) entry which is preliminary data.</text>
</comment>
<keyword evidence="11" id="KW-0282">Flagellum</keyword>
<dbReference type="InParanoid" id="A0A2I1DMZ9"/>
<keyword evidence="6" id="KW-0975">Bacterial flagellum</keyword>
<dbReference type="GO" id="GO:0009424">
    <property type="term" value="C:bacterial-type flagellum hook"/>
    <property type="evidence" value="ECO:0007669"/>
    <property type="project" value="InterPro"/>
</dbReference>
<evidence type="ECO:0000259" key="10">
    <source>
        <dbReference type="Pfam" id="PF22638"/>
    </source>
</evidence>
<evidence type="ECO:0000256" key="1">
    <source>
        <dbReference type="ARBA" id="ARBA00004365"/>
    </source>
</evidence>
<keyword evidence="5" id="KW-0964">Secreted</keyword>
<dbReference type="Pfam" id="PF22638">
    <property type="entry name" value="FlgK_D1"/>
    <property type="match status" value="1"/>
</dbReference>
<evidence type="ECO:0000256" key="3">
    <source>
        <dbReference type="ARBA" id="ARBA00009677"/>
    </source>
</evidence>
<dbReference type="GO" id="GO:0005198">
    <property type="term" value="F:structural molecule activity"/>
    <property type="evidence" value="ECO:0007669"/>
    <property type="project" value="InterPro"/>
</dbReference>
<dbReference type="PRINTS" id="PR01005">
    <property type="entry name" value="FLGHOOKAP1"/>
</dbReference>
<dbReference type="RefSeq" id="WP_101537366.1">
    <property type="nucleotide sequence ID" value="NZ_MXAV01000020.1"/>
</dbReference>
<dbReference type="InterPro" id="IPR010930">
    <property type="entry name" value="Flg_bb/hook_C_dom"/>
</dbReference>
<dbReference type="InterPro" id="IPR002371">
    <property type="entry name" value="FlgK"/>
</dbReference>
<feature type="domain" description="Flagellar basal body rod protein N-terminal" evidence="7">
    <location>
        <begin position="9"/>
        <end position="37"/>
    </location>
</feature>
<evidence type="ECO:0000313" key="12">
    <source>
        <dbReference type="Proteomes" id="UP000234329"/>
    </source>
</evidence>
<name>A0A2I1DMZ9_9PROT</name>
<dbReference type="InterPro" id="IPR053927">
    <property type="entry name" value="FlgK_helical"/>
</dbReference>
<comment type="subcellular location">
    <subcellularLocation>
        <location evidence="1">Bacterial flagellum</location>
    </subcellularLocation>
    <subcellularLocation>
        <location evidence="2">Secreted</location>
    </subcellularLocation>
</comment>
<accession>A0A2I1DMZ9</accession>
<proteinExistence type="inferred from homology"/>
<dbReference type="InterPro" id="IPR001444">
    <property type="entry name" value="Flag_bb_rod_N"/>
</dbReference>
<gene>
    <name evidence="11" type="ORF">B1757_05485</name>
</gene>
<dbReference type="Pfam" id="PF21158">
    <property type="entry name" value="flgK_1st_1"/>
    <property type="match status" value="1"/>
</dbReference>
<dbReference type="FunCoup" id="A0A2I1DMZ9">
    <property type="interactions" value="90"/>
</dbReference>
<evidence type="ECO:0000256" key="4">
    <source>
        <dbReference type="ARBA" id="ARBA00016244"/>
    </source>
</evidence>
<dbReference type="PANTHER" id="PTHR30033:SF1">
    <property type="entry name" value="FLAGELLAR HOOK-ASSOCIATED PROTEIN 1"/>
    <property type="match status" value="1"/>
</dbReference>
<evidence type="ECO:0000259" key="9">
    <source>
        <dbReference type="Pfam" id="PF21158"/>
    </source>
</evidence>
<organism evidence="11 12">
    <name type="scientific">Acidithiobacillus marinus</name>
    <dbReference type="NCBI Taxonomy" id="187490"/>
    <lineage>
        <taxon>Bacteria</taxon>
        <taxon>Pseudomonadati</taxon>
        <taxon>Pseudomonadota</taxon>
        <taxon>Acidithiobacillia</taxon>
        <taxon>Acidithiobacillales</taxon>
        <taxon>Acidithiobacillaceae</taxon>
        <taxon>Acidithiobacillus</taxon>
    </lineage>
</organism>
<evidence type="ECO:0000313" key="11">
    <source>
        <dbReference type="EMBL" id="PKY11242.1"/>
    </source>
</evidence>
<dbReference type="PANTHER" id="PTHR30033">
    <property type="entry name" value="FLAGELLAR HOOK-ASSOCIATED PROTEIN 1"/>
    <property type="match status" value="1"/>
</dbReference>
<dbReference type="Pfam" id="PF00460">
    <property type="entry name" value="Flg_bb_rod"/>
    <property type="match status" value="1"/>
</dbReference>
<dbReference type="Proteomes" id="UP000234329">
    <property type="component" value="Unassembled WGS sequence"/>
</dbReference>